<dbReference type="Gene3D" id="3.80.10.10">
    <property type="entry name" value="Ribonuclease Inhibitor"/>
    <property type="match status" value="1"/>
</dbReference>
<reference evidence="3" key="2">
    <citation type="submission" date="2022-06" db="UniProtKB">
        <authorList>
            <consortium name="EnsemblMetazoa"/>
        </authorList>
    </citation>
    <scope>IDENTIFICATION</scope>
    <source>
        <strain evidence="3">DF5081</strain>
    </source>
</reference>
<dbReference type="FunFam" id="3.80.10.10:FF:000168">
    <property type="entry name" value="Distal membrane arm assembly complex 2"/>
    <property type="match status" value="1"/>
</dbReference>
<evidence type="ECO:0000313" key="4">
    <source>
        <dbReference type="Proteomes" id="UP000005237"/>
    </source>
</evidence>
<proteinExistence type="inferred from homology"/>
<dbReference type="EnsemblMetazoa" id="CJA28695.1">
    <property type="protein sequence ID" value="CJA28695.1"/>
    <property type="gene ID" value="WBGene00184269"/>
</dbReference>
<evidence type="ECO:0000256" key="2">
    <source>
        <dbReference type="ARBA" id="ARBA00076566"/>
    </source>
</evidence>
<sequence length="338" mass="39093">QTSSRSNGWVHKWPRFKRWQEMQAAHAENVLEKERRQNFIKLPTGMYITPERPDDLNPKKAPADMTRKDTGQLPMELLTWHTQMRYIDHSLDNVRRYKRYKSFQHMQYDQRVIPERLLFLGADLAAAHFLVHRGAAVKFVGDDVWYKKDKYNRYSLPGRKVDNLFIEAIDASGTQIMFEGLENLENLEHLRLLRLANCEFIDDWSVGRIGGLLPNLEMLDLSGNHRISAKGLMGLKSSKKLKYLRLEGMDSRNIGKSAILLEETLPNLTVLGVDYEQAFKQVEAENRLLEQENVVQDGRGNAFLEDENSRLFLVMSTSSDDKAVTDDHDNPIMTSTVR</sequence>
<protein>
    <recommendedName>
        <fullName evidence="2">ATP synthase subunit s-like protein</fullName>
    </recommendedName>
</protein>
<keyword evidence="4" id="KW-1185">Reference proteome</keyword>
<name>A0A8R1EB12_CAEJA</name>
<dbReference type="InterPro" id="IPR032675">
    <property type="entry name" value="LRR_dom_sf"/>
</dbReference>
<dbReference type="AlphaFoldDB" id="A0A8R1EB12"/>
<comment type="similarity">
    <text evidence="1">Belongs to the ATP synthase subunit s family.</text>
</comment>
<evidence type="ECO:0000313" key="3">
    <source>
        <dbReference type="EnsemblMetazoa" id="CJA28695.1"/>
    </source>
</evidence>
<evidence type="ECO:0000256" key="1">
    <source>
        <dbReference type="ARBA" id="ARBA00006901"/>
    </source>
</evidence>
<accession>A0A8R1EB12</accession>
<organism evidence="3 4">
    <name type="scientific">Caenorhabditis japonica</name>
    <dbReference type="NCBI Taxonomy" id="281687"/>
    <lineage>
        <taxon>Eukaryota</taxon>
        <taxon>Metazoa</taxon>
        <taxon>Ecdysozoa</taxon>
        <taxon>Nematoda</taxon>
        <taxon>Chromadorea</taxon>
        <taxon>Rhabditida</taxon>
        <taxon>Rhabditina</taxon>
        <taxon>Rhabditomorpha</taxon>
        <taxon>Rhabditoidea</taxon>
        <taxon>Rhabditidae</taxon>
        <taxon>Peloderinae</taxon>
        <taxon>Caenorhabditis</taxon>
    </lineage>
</organism>
<dbReference type="SUPFAM" id="SSF52047">
    <property type="entry name" value="RNI-like"/>
    <property type="match status" value="1"/>
</dbReference>
<dbReference type="Proteomes" id="UP000005237">
    <property type="component" value="Unassembled WGS sequence"/>
</dbReference>
<reference evidence="4" key="1">
    <citation type="submission" date="2010-08" db="EMBL/GenBank/DDBJ databases">
        <authorList>
            <consortium name="Caenorhabditis japonica Sequencing Consortium"/>
            <person name="Wilson R.K."/>
        </authorList>
    </citation>
    <scope>NUCLEOTIDE SEQUENCE [LARGE SCALE GENOMIC DNA]</scope>
    <source>
        <strain evidence="4">DF5081</strain>
    </source>
</reference>